<dbReference type="InterPro" id="IPR015854">
    <property type="entry name" value="ABC_transpr_LolD-like"/>
</dbReference>
<reference evidence="3" key="1">
    <citation type="submission" date="2020-11" db="EMBL/GenBank/DDBJ databases">
        <authorList>
            <person name="Tran Van P."/>
        </authorList>
    </citation>
    <scope>NUCLEOTIDE SEQUENCE</scope>
</reference>
<proteinExistence type="inferred from homology"/>
<organism evidence="3">
    <name type="scientific">Cyprideis torosa</name>
    <dbReference type="NCBI Taxonomy" id="163714"/>
    <lineage>
        <taxon>Eukaryota</taxon>
        <taxon>Metazoa</taxon>
        <taxon>Ecdysozoa</taxon>
        <taxon>Arthropoda</taxon>
        <taxon>Crustacea</taxon>
        <taxon>Oligostraca</taxon>
        <taxon>Ostracoda</taxon>
        <taxon>Podocopa</taxon>
        <taxon>Podocopida</taxon>
        <taxon>Cytherocopina</taxon>
        <taxon>Cytheroidea</taxon>
        <taxon>Cytherideidae</taxon>
        <taxon>Cyprideis</taxon>
    </lineage>
</organism>
<name>A0A7R8WW48_9CRUS</name>
<dbReference type="GO" id="GO:0044874">
    <property type="term" value="P:lipoprotein localization to outer membrane"/>
    <property type="evidence" value="ECO:0007669"/>
    <property type="project" value="TreeGrafter"/>
</dbReference>
<feature type="domain" description="ABC transporter" evidence="2">
    <location>
        <begin position="12"/>
        <end position="62"/>
    </location>
</feature>
<accession>A0A7R8WW48</accession>
<dbReference type="GO" id="GO:0016887">
    <property type="term" value="F:ATP hydrolysis activity"/>
    <property type="evidence" value="ECO:0007669"/>
    <property type="project" value="InterPro"/>
</dbReference>
<comment type="similarity">
    <text evidence="1">Belongs to the ABC transporter superfamily.</text>
</comment>
<dbReference type="PANTHER" id="PTHR24220">
    <property type="entry name" value="IMPORT ATP-BINDING PROTEIN"/>
    <property type="match status" value="1"/>
</dbReference>
<dbReference type="GO" id="GO:0005524">
    <property type="term" value="F:ATP binding"/>
    <property type="evidence" value="ECO:0007669"/>
    <property type="project" value="InterPro"/>
</dbReference>
<evidence type="ECO:0000256" key="1">
    <source>
        <dbReference type="ARBA" id="ARBA00005417"/>
    </source>
</evidence>
<dbReference type="OrthoDB" id="6373771at2759"/>
<dbReference type="GO" id="GO:0022857">
    <property type="term" value="F:transmembrane transporter activity"/>
    <property type="evidence" value="ECO:0007669"/>
    <property type="project" value="TreeGrafter"/>
</dbReference>
<dbReference type="InterPro" id="IPR027417">
    <property type="entry name" value="P-loop_NTPase"/>
</dbReference>
<dbReference type="EMBL" id="OB721113">
    <property type="protein sequence ID" value="CAD7239293.1"/>
    <property type="molecule type" value="Genomic_DNA"/>
</dbReference>
<dbReference type="GO" id="GO:0089705">
    <property type="term" value="P:protein localization to outer membrane"/>
    <property type="evidence" value="ECO:0007669"/>
    <property type="project" value="TreeGrafter"/>
</dbReference>
<dbReference type="SUPFAM" id="SSF52540">
    <property type="entry name" value="P-loop containing nucleoside triphosphate hydrolases"/>
    <property type="match status" value="1"/>
</dbReference>
<gene>
    <name evidence="3" type="ORF">CTOB1V02_LOCUS17108</name>
</gene>
<evidence type="ECO:0000313" key="3">
    <source>
        <dbReference type="EMBL" id="CAD7239293.1"/>
    </source>
</evidence>
<dbReference type="InterPro" id="IPR003439">
    <property type="entry name" value="ABC_transporter-like_ATP-bd"/>
</dbReference>
<dbReference type="Pfam" id="PF00005">
    <property type="entry name" value="ABC_tran"/>
    <property type="match status" value="1"/>
</dbReference>
<evidence type="ECO:0000259" key="2">
    <source>
        <dbReference type="Pfam" id="PF00005"/>
    </source>
</evidence>
<dbReference type="AlphaFoldDB" id="A0A7R8WW48"/>
<protein>
    <recommendedName>
        <fullName evidence="2">ABC transporter domain-containing protein</fullName>
    </recommendedName>
</protein>
<dbReference type="GO" id="GO:0005886">
    <property type="term" value="C:plasma membrane"/>
    <property type="evidence" value="ECO:0007669"/>
    <property type="project" value="TreeGrafter"/>
</dbReference>
<dbReference type="Gene3D" id="3.40.50.300">
    <property type="entry name" value="P-loop containing nucleotide triphosphate hydrolases"/>
    <property type="match status" value="1"/>
</dbReference>
<sequence length="116" mass="12613">MVMGGASIADAKHRALDLLTRVGLLHRIDHKPGELSGGERQRTAIARALVNHPQLILADEPTGNLDQETAESVYQELLLLNQELGTALVVVTHDMELASRMDRVVRISNGQLTEAA</sequence>
<dbReference type="PANTHER" id="PTHR24220:SF689">
    <property type="entry name" value="LIPOPROTEIN-RELEASING SYSTEM ATP-BINDING PROTEIN LOLD"/>
    <property type="match status" value="1"/>
</dbReference>